<reference evidence="1 2" key="1">
    <citation type="submission" date="2012-10" db="EMBL/GenBank/DDBJ databases">
        <title>Genome sequencing of Tanticharoenia sakaeratensis NBRC 103193.</title>
        <authorList>
            <person name="Azuma Y."/>
            <person name="Hadano H."/>
            <person name="Hirakawa H."/>
            <person name="Matsushita K."/>
        </authorList>
    </citation>
    <scope>NUCLEOTIDE SEQUENCE [LARGE SCALE GENOMIC DNA]</scope>
    <source>
        <strain evidence="1 2">NBRC 103193</strain>
    </source>
</reference>
<gene>
    <name evidence="1" type="ORF">Tasa_059_022</name>
</gene>
<dbReference type="AlphaFoldDB" id="A0A0D6MQW2"/>
<comment type="caution">
    <text evidence="1">The sequence shown here is derived from an EMBL/GenBank/DDBJ whole genome shotgun (WGS) entry which is preliminary data.</text>
</comment>
<name>A0A0D6MQW2_9PROT</name>
<dbReference type="SUPFAM" id="SSF53448">
    <property type="entry name" value="Nucleotide-diphospho-sugar transferases"/>
    <property type="match status" value="1"/>
</dbReference>
<dbReference type="Gene3D" id="3.90.550.10">
    <property type="entry name" value="Spore Coat Polysaccharide Biosynthesis Protein SpsA, Chain A"/>
    <property type="match status" value="1"/>
</dbReference>
<dbReference type="InterPro" id="IPR029044">
    <property type="entry name" value="Nucleotide-diphossugar_trans"/>
</dbReference>
<organism evidence="1 2">
    <name type="scientific">Tanticharoenia sakaeratensis NBRC 103193</name>
    <dbReference type="NCBI Taxonomy" id="1231623"/>
    <lineage>
        <taxon>Bacteria</taxon>
        <taxon>Pseudomonadati</taxon>
        <taxon>Pseudomonadota</taxon>
        <taxon>Alphaproteobacteria</taxon>
        <taxon>Acetobacterales</taxon>
        <taxon>Acetobacteraceae</taxon>
        <taxon>Tanticharoenia</taxon>
    </lineage>
</organism>
<sequence>MTFWGQFLNYSVEHDVVSTIPIPQSPPNLTVLIDNDHVEFQAHPTPDECVPLRTYPDGLLRKSRSPGNSLKIRPAEFAGPYVLFRHGGLFLSVDDGGKTSVSRPRGLSWETFRLLNEDEYDRLSYFLTNSWYIQSQRKISRFDIDKPAEAFTFHIAGLRLPLETILECIPDSKSKEILIPYDTWILEKFTLFKPLVYYCSFGKEDGFLCLDIAIDTLRRHGAYDGDIKILSERSQEDLSHQYRSYSDNRVQVLEYIPLDVVDYMSARFDISSYEEFDQYQPILYLDTDTMINAPLTDVFSQALHDKQTTIHVFNEFDEPWTADYWGRELFNDDPGAIPPTYGFTTGIMLYRNLACISASLKAVRDTIMRQSSVWGTRHMLRCYDQPVANYVMHKFESLDSALMTANTRNFDMRLNGADNDTYDAYVSSLGEPILHFAGGVGAYDWKVGAMRRYQAWLDRSNQPNETPEDLLPDAFEPLENVALLHGPQAQSESL</sequence>
<dbReference type="EMBL" id="BALE01000059">
    <property type="protein sequence ID" value="GAN55806.1"/>
    <property type="molecule type" value="Genomic_DNA"/>
</dbReference>
<dbReference type="Proteomes" id="UP000032679">
    <property type="component" value="Unassembled WGS sequence"/>
</dbReference>
<evidence type="ECO:0000313" key="1">
    <source>
        <dbReference type="EMBL" id="GAN55806.1"/>
    </source>
</evidence>
<evidence type="ECO:0000313" key="2">
    <source>
        <dbReference type="Proteomes" id="UP000032679"/>
    </source>
</evidence>
<protein>
    <submittedName>
        <fullName evidence="1">Uncharacterized protein</fullName>
    </submittedName>
</protein>
<proteinExistence type="predicted"/>
<accession>A0A0D6MQW2</accession>
<dbReference type="STRING" id="1231623.Tasa_059_022"/>
<keyword evidence="2" id="KW-1185">Reference proteome</keyword>